<dbReference type="InterPro" id="IPR037118">
    <property type="entry name" value="Val-tRNA_synth_C_sf"/>
</dbReference>
<dbReference type="InterPro" id="IPR003439">
    <property type="entry name" value="ABC_transporter-like_ATP-bd"/>
</dbReference>
<keyword evidence="4" id="KW-0175">Coiled coil</keyword>
<evidence type="ECO:0000259" key="5">
    <source>
        <dbReference type="PROSITE" id="PS50893"/>
    </source>
</evidence>
<dbReference type="Pfam" id="PF16326">
    <property type="entry name" value="ABC_tran_CTD"/>
    <property type="match status" value="1"/>
</dbReference>
<proteinExistence type="predicted"/>
<dbReference type="Pfam" id="PF00005">
    <property type="entry name" value="ABC_tran"/>
    <property type="match status" value="2"/>
</dbReference>
<dbReference type="InterPro" id="IPR027417">
    <property type="entry name" value="P-loop_NTPase"/>
</dbReference>
<keyword evidence="7" id="KW-1185">Reference proteome</keyword>
<dbReference type="PROSITE" id="PS00211">
    <property type="entry name" value="ABC_TRANSPORTER_1"/>
    <property type="match status" value="1"/>
</dbReference>
<dbReference type="PANTHER" id="PTHR42855:SF2">
    <property type="entry name" value="DRUG RESISTANCE ABC TRANSPORTER,ATP-BINDING PROTEIN"/>
    <property type="match status" value="1"/>
</dbReference>
<dbReference type="GO" id="GO:0005524">
    <property type="term" value="F:ATP binding"/>
    <property type="evidence" value="ECO:0007669"/>
    <property type="project" value="UniProtKB-KW"/>
</dbReference>
<dbReference type="RefSeq" id="WP_158739656.1">
    <property type="nucleotide sequence ID" value="NZ_JAFBEP010000001.1"/>
</dbReference>
<evidence type="ECO:0000256" key="4">
    <source>
        <dbReference type="SAM" id="Coils"/>
    </source>
</evidence>
<dbReference type="InterPro" id="IPR003593">
    <property type="entry name" value="AAA+_ATPase"/>
</dbReference>
<evidence type="ECO:0000256" key="2">
    <source>
        <dbReference type="ARBA" id="ARBA00022741"/>
    </source>
</evidence>
<accession>A0A7C8LJX1</accession>
<dbReference type="InterPro" id="IPR032781">
    <property type="entry name" value="ABC_tran_Xtn"/>
</dbReference>
<dbReference type="InterPro" id="IPR017871">
    <property type="entry name" value="ABC_transporter-like_CS"/>
</dbReference>
<dbReference type="Gene3D" id="3.40.50.300">
    <property type="entry name" value="P-loop containing nucleotide triphosphate hydrolases"/>
    <property type="match status" value="2"/>
</dbReference>
<dbReference type="GO" id="GO:0016887">
    <property type="term" value="F:ATP hydrolysis activity"/>
    <property type="evidence" value="ECO:0007669"/>
    <property type="project" value="InterPro"/>
</dbReference>
<evidence type="ECO:0000256" key="1">
    <source>
        <dbReference type="ARBA" id="ARBA00022737"/>
    </source>
</evidence>
<dbReference type="OrthoDB" id="9801441at2"/>
<name>A0A7C8LJX1_9FIRM</name>
<comment type="caution">
    <text evidence="6">The sequence shown here is derived from an EMBL/GenBank/DDBJ whole genome shotgun (WGS) entry which is preliminary data.</text>
</comment>
<organism evidence="6 7">
    <name type="scientific">Defluviitalea raffinosedens</name>
    <dbReference type="NCBI Taxonomy" id="1450156"/>
    <lineage>
        <taxon>Bacteria</taxon>
        <taxon>Bacillati</taxon>
        <taxon>Bacillota</taxon>
        <taxon>Clostridia</taxon>
        <taxon>Lachnospirales</taxon>
        <taxon>Defluviitaleaceae</taxon>
        <taxon>Defluviitalea</taxon>
    </lineage>
</organism>
<dbReference type="FunFam" id="3.40.50.300:FF:000309">
    <property type="entry name" value="ABC transporter ATP-binding protein"/>
    <property type="match status" value="1"/>
</dbReference>
<dbReference type="AlphaFoldDB" id="A0A7C8LJX1"/>
<dbReference type="CDD" id="cd03221">
    <property type="entry name" value="ABCF_EF-3"/>
    <property type="match status" value="2"/>
</dbReference>
<dbReference type="PANTHER" id="PTHR42855">
    <property type="entry name" value="ABC TRANSPORTER ATP-BINDING SUBUNIT"/>
    <property type="match status" value="1"/>
</dbReference>
<dbReference type="GO" id="GO:0003677">
    <property type="term" value="F:DNA binding"/>
    <property type="evidence" value="ECO:0007669"/>
    <property type="project" value="InterPro"/>
</dbReference>
<dbReference type="Proteomes" id="UP000483018">
    <property type="component" value="Unassembled WGS sequence"/>
</dbReference>
<feature type="domain" description="ABC transporter" evidence="5">
    <location>
        <begin position="3"/>
        <end position="258"/>
    </location>
</feature>
<reference evidence="6 7" key="1">
    <citation type="submission" date="2019-12" db="EMBL/GenBank/DDBJ databases">
        <title>Defluviitalea raffinosedens, isolated from a biogas fermenter, genome sequencing and characterization.</title>
        <authorList>
            <person name="Rettenmaier R."/>
            <person name="Schneider M."/>
            <person name="Neuhaus K."/>
            <person name="Liebl W."/>
            <person name="Zverlov V."/>
        </authorList>
    </citation>
    <scope>NUCLEOTIDE SEQUENCE [LARGE SCALE GENOMIC DNA]</scope>
    <source>
        <strain evidence="6 7">249c-K6</strain>
    </source>
</reference>
<evidence type="ECO:0000313" key="6">
    <source>
        <dbReference type="EMBL" id="KAE9635408.1"/>
    </source>
</evidence>
<dbReference type="SUPFAM" id="SSF52540">
    <property type="entry name" value="P-loop containing nucleoside triphosphate hydrolases"/>
    <property type="match status" value="2"/>
</dbReference>
<dbReference type="EMBL" id="WSLF01000003">
    <property type="protein sequence ID" value="KAE9635408.1"/>
    <property type="molecule type" value="Genomic_DNA"/>
</dbReference>
<evidence type="ECO:0000256" key="3">
    <source>
        <dbReference type="ARBA" id="ARBA00022840"/>
    </source>
</evidence>
<dbReference type="Gene3D" id="1.10.287.380">
    <property type="entry name" value="Valyl-tRNA synthetase, C-terminal domain"/>
    <property type="match status" value="1"/>
</dbReference>
<dbReference type="InterPro" id="IPR051309">
    <property type="entry name" value="ABCF_ATPase"/>
</dbReference>
<dbReference type="InterPro" id="IPR032524">
    <property type="entry name" value="ABC_tran_C"/>
</dbReference>
<sequence>MILACKDITKTFGTDIILKNITFQIEEKEKVAIVGVNGAGKSTLFKILAGELSYDSGEIFKAKDTSIGYLSQNMEINTNNTILDEMMTVFSELLEIESSIRLLEEKMSAHKGEDLSNLMRQYSLLQHEFEEKNGYGFKSQIKGVLKGLGFDESEISKPINILSGGQKTRVALAKLLLSSPSVLLLDEPTNHLDISAIEWLEDFLKSYSGTVMIISHDRYFLDRIATKVIEIENTKSSVYNGNYSFYAKYKQINREIQMNQYLAQQKEIKRQEEVIQTLRSFNREKSIKRARSREKALEKIERIERPEALPSSMKLTLEPKIQSGNDVLHVENLSKAFGNRKLFENVSFDLKRGEKVALIGPNGVGKTTLFRILLDQIDPDSGFFRLGTNVKIGYYDQEHQNISYNKTIIDEISDAYPTLTLGEIRNILAAFLFTGDDVFKEISSLSGGEKGRVSLAKIMLSEGNFLLLDEPTNHLDLLSKEVLEDALNHYEGTVLYISHDRYFINRTADKVLELTPHGIKEYLGNYDYYIEKRNQIKFEHTEKETVPAEKSSSKEEWLKRKEEQAQQRKLQGSIEKIEKQIHETENEIEAINEQLCLEEVYTNPKKSAEMLDKKSQLEEELERLYEQWDELQSMLGI</sequence>
<feature type="coiled-coil region" evidence="4">
    <location>
        <begin position="560"/>
        <end position="634"/>
    </location>
</feature>
<dbReference type="Pfam" id="PF12848">
    <property type="entry name" value="ABC_tran_Xtn"/>
    <property type="match status" value="1"/>
</dbReference>
<dbReference type="SMART" id="SM00382">
    <property type="entry name" value="AAA"/>
    <property type="match status" value="2"/>
</dbReference>
<protein>
    <submittedName>
        <fullName evidence="6">ABC-F type ribosomal protection protein</fullName>
    </submittedName>
</protein>
<gene>
    <name evidence="6" type="primary">abc-f</name>
    <name evidence="6" type="ORF">GND95_04475</name>
</gene>
<keyword evidence="3" id="KW-0067">ATP-binding</keyword>
<feature type="domain" description="ABC transporter" evidence="5">
    <location>
        <begin position="328"/>
        <end position="541"/>
    </location>
</feature>
<keyword evidence="1" id="KW-0677">Repeat</keyword>
<dbReference type="PROSITE" id="PS50893">
    <property type="entry name" value="ABC_TRANSPORTER_2"/>
    <property type="match status" value="2"/>
</dbReference>
<evidence type="ECO:0000313" key="7">
    <source>
        <dbReference type="Proteomes" id="UP000483018"/>
    </source>
</evidence>
<dbReference type="FunFam" id="3.40.50.300:FF:000011">
    <property type="entry name" value="Putative ABC transporter ATP-binding component"/>
    <property type="match status" value="1"/>
</dbReference>
<keyword evidence="2" id="KW-0547">Nucleotide-binding</keyword>